<name>A0A6A4SMJ3_SCOMX</name>
<proteinExistence type="predicted"/>
<gene>
    <name evidence="1" type="ORF">F2P81_013444</name>
</gene>
<reference evidence="1 2" key="1">
    <citation type="submission" date="2019-06" db="EMBL/GenBank/DDBJ databases">
        <title>Draft genomes of female and male turbot (Scophthalmus maximus).</title>
        <authorList>
            <person name="Xu H."/>
            <person name="Xu X.-W."/>
            <person name="Shao C."/>
            <person name="Chen S."/>
        </authorList>
    </citation>
    <scope>NUCLEOTIDE SEQUENCE [LARGE SCALE GENOMIC DNA]</scope>
    <source>
        <strain evidence="1">Ysfricsl-2016a</strain>
        <tissue evidence="1">Blood</tissue>
    </source>
</reference>
<evidence type="ECO:0000313" key="2">
    <source>
        <dbReference type="Proteomes" id="UP000438429"/>
    </source>
</evidence>
<accession>A0A6A4SMJ3</accession>
<dbReference type="Proteomes" id="UP000438429">
    <property type="component" value="Unassembled WGS sequence"/>
</dbReference>
<sequence length="108" mass="12694">MIVICQPTYEVFILTHTGFRKQHPEQWTDVVDCSFFFNANLTPAWKRQRPMENREAEPRKDLTTSEIATVSSSLETQTASKLRLQVSGLMRKLKRHRHESMKNFQLTL</sequence>
<comment type="caution">
    <text evidence="1">The sequence shown here is derived from an EMBL/GenBank/DDBJ whole genome shotgun (WGS) entry which is preliminary data.</text>
</comment>
<dbReference type="EMBL" id="VEVO01000012">
    <property type="protein sequence ID" value="KAF0033378.1"/>
    <property type="molecule type" value="Genomic_DNA"/>
</dbReference>
<dbReference type="AlphaFoldDB" id="A0A6A4SMJ3"/>
<evidence type="ECO:0000313" key="1">
    <source>
        <dbReference type="EMBL" id="KAF0033378.1"/>
    </source>
</evidence>
<organism evidence="1 2">
    <name type="scientific">Scophthalmus maximus</name>
    <name type="common">Turbot</name>
    <name type="synonym">Psetta maxima</name>
    <dbReference type="NCBI Taxonomy" id="52904"/>
    <lineage>
        <taxon>Eukaryota</taxon>
        <taxon>Metazoa</taxon>
        <taxon>Chordata</taxon>
        <taxon>Craniata</taxon>
        <taxon>Vertebrata</taxon>
        <taxon>Euteleostomi</taxon>
        <taxon>Actinopterygii</taxon>
        <taxon>Neopterygii</taxon>
        <taxon>Teleostei</taxon>
        <taxon>Neoteleostei</taxon>
        <taxon>Acanthomorphata</taxon>
        <taxon>Carangaria</taxon>
        <taxon>Pleuronectiformes</taxon>
        <taxon>Pleuronectoidei</taxon>
        <taxon>Scophthalmidae</taxon>
        <taxon>Scophthalmus</taxon>
    </lineage>
</organism>
<protein>
    <submittedName>
        <fullName evidence="1">Uncharacterized protein</fullName>
    </submittedName>
</protein>